<feature type="signal peptide" evidence="1">
    <location>
        <begin position="1"/>
        <end position="24"/>
    </location>
</feature>
<dbReference type="InterPro" id="IPR031993">
    <property type="entry name" value="DUF4789"/>
</dbReference>
<dbReference type="Pfam" id="PF16033">
    <property type="entry name" value="DUF4789"/>
    <property type="match status" value="1"/>
</dbReference>
<accession>A0ABP1Q6N2</accession>
<keyword evidence="4" id="KW-1185">Reference proteome</keyword>
<feature type="domain" description="DUF4789" evidence="2">
    <location>
        <begin position="129"/>
        <end position="192"/>
    </location>
</feature>
<reference evidence="3 4" key="1">
    <citation type="submission" date="2024-08" db="EMBL/GenBank/DDBJ databases">
        <authorList>
            <person name="Cucini C."/>
            <person name="Frati F."/>
        </authorList>
    </citation>
    <scope>NUCLEOTIDE SEQUENCE [LARGE SCALE GENOMIC DNA]</scope>
</reference>
<protein>
    <recommendedName>
        <fullName evidence="2">DUF4789 domain-containing protein</fullName>
    </recommendedName>
</protein>
<evidence type="ECO:0000256" key="1">
    <source>
        <dbReference type="SAM" id="SignalP"/>
    </source>
</evidence>
<dbReference type="Proteomes" id="UP001642540">
    <property type="component" value="Unassembled WGS sequence"/>
</dbReference>
<sequence>MARYASILLTVTTLVAIVQNIAEAKSVIQEPSSVTERVVTNIDSVYNGAPLDYRYNESDSNSLGNPVSSPGCPKSDEGYPWVYYGSPPKCFLAGQQGPCEEDQSLFVKSDSPDGFCNCNCFEGGKVDSKKEQDQFCMGITKEFVFMPARGKCYTIYEQGPCKEDEWLVKMTNSSANGAAEFAHCEKRKCPVGEIPFGEDNNGNTNCGPPMKFLASPVSIPRNQCESDGMKYSELLQKCVLQFSFNIP</sequence>
<keyword evidence="1" id="KW-0732">Signal</keyword>
<evidence type="ECO:0000313" key="3">
    <source>
        <dbReference type="EMBL" id="CAL8091393.1"/>
    </source>
</evidence>
<organism evidence="3 4">
    <name type="scientific">Orchesella dallaii</name>
    <dbReference type="NCBI Taxonomy" id="48710"/>
    <lineage>
        <taxon>Eukaryota</taxon>
        <taxon>Metazoa</taxon>
        <taxon>Ecdysozoa</taxon>
        <taxon>Arthropoda</taxon>
        <taxon>Hexapoda</taxon>
        <taxon>Collembola</taxon>
        <taxon>Entomobryomorpha</taxon>
        <taxon>Entomobryoidea</taxon>
        <taxon>Orchesellidae</taxon>
        <taxon>Orchesellinae</taxon>
        <taxon>Orchesella</taxon>
    </lineage>
</organism>
<gene>
    <name evidence="3" type="ORF">ODALV1_LOCUS7923</name>
</gene>
<comment type="caution">
    <text evidence="3">The sequence shown here is derived from an EMBL/GenBank/DDBJ whole genome shotgun (WGS) entry which is preliminary data.</text>
</comment>
<feature type="chain" id="PRO_5046374868" description="DUF4789 domain-containing protein" evidence="1">
    <location>
        <begin position="25"/>
        <end position="247"/>
    </location>
</feature>
<evidence type="ECO:0000313" key="4">
    <source>
        <dbReference type="Proteomes" id="UP001642540"/>
    </source>
</evidence>
<name>A0ABP1Q6N2_9HEXA</name>
<evidence type="ECO:0000259" key="2">
    <source>
        <dbReference type="Pfam" id="PF16033"/>
    </source>
</evidence>
<proteinExistence type="predicted"/>
<dbReference type="EMBL" id="CAXLJM020000024">
    <property type="protein sequence ID" value="CAL8091393.1"/>
    <property type="molecule type" value="Genomic_DNA"/>
</dbReference>